<protein>
    <submittedName>
        <fullName evidence="1">Uncharacterized protein</fullName>
    </submittedName>
</protein>
<evidence type="ECO:0000313" key="1">
    <source>
        <dbReference type="EMBL" id="RMT68530.1"/>
    </source>
</evidence>
<dbReference type="EMBL" id="RBTL01000151">
    <property type="protein sequence ID" value="RMT68530.1"/>
    <property type="molecule type" value="Genomic_DNA"/>
</dbReference>
<reference evidence="1 2" key="1">
    <citation type="submission" date="2018-08" db="EMBL/GenBank/DDBJ databases">
        <title>Recombination of ecologically and evolutionarily significant loci maintains genetic cohesion in the Pseudomonas syringae species complex.</title>
        <authorList>
            <person name="Dillon M."/>
            <person name="Thakur S."/>
            <person name="Almeida R.N.D."/>
            <person name="Weir B.S."/>
            <person name="Guttman D.S."/>
        </authorList>
    </citation>
    <scope>NUCLEOTIDE SEQUENCE [LARGE SCALE GENOMIC DNA]</scope>
    <source>
        <strain evidence="1 2">ICMP 3934</strain>
    </source>
</reference>
<comment type="caution">
    <text evidence="1">The sequence shown here is derived from an EMBL/GenBank/DDBJ whole genome shotgun (WGS) entry which is preliminary data.</text>
</comment>
<proteinExistence type="predicted"/>
<sequence>MVPEKTETISFNSPEDTGIRDCTAAKYSGGAHSLQAGNKPLKKTDKALNITGSSAMHPSNDVGIVTVQQVRDTQSKQHQLSARHCVTSHLISAAINHRITRQEIR</sequence>
<name>A0A3M5N873_PSESX</name>
<gene>
    <name evidence="1" type="ORF">ALP44_103034</name>
</gene>
<evidence type="ECO:0000313" key="2">
    <source>
        <dbReference type="Proteomes" id="UP000282636"/>
    </source>
</evidence>
<dbReference type="Proteomes" id="UP000282636">
    <property type="component" value="Unassembled WGS sequence"/>
</dbReference>
<dbReference type="AlphaFoldDB" id="A0A3M5N873"/>
<accession>A0A3M5N873</accession>
<organism evidence="1 2">
    <name type="scientific">Pseudomonas syringae pv. theae</name>
    <dbReference type="NCBI Taxonomy" id="103985"/>
    <lineage>
        <taxon>Bacteria</taxon>
        <taxon>Pseudomonadati</taxon>
        <taxon>Pseudomonadota</taxon>
        <taxon>Gammaproteobacteria</taxon>
        <taxon>Pseudomonadales</taxon>
        <taxon>Pseudomonadaceae</taxon>
        <taxon>Pseudomonas</taxon>
        <taxon>Pseudomonas syringae</taxon>
    </lineage>
</organism>